<accession>A0A388KE14</accession>
<protein>
    <submittedName>
        <fullName evidence="2">Uncharacterized protein</fullName>
    </submittedName>
</protein>
<dbReference type="Gramene" id="GBG68295">
    <property type="protein sequence ID" value="GBG68295"/>
    <property type="gene ID" value="CBR_g2841"/>
</dbReference>
<feature type="region of interest" description="Disordered" evidence="1">
    <location>
        <begin position="235"/>
        <end position="288"/>
    </location>
</feature>
<feature type="compositionally biased region" description="Polar residues" evidence="1">
    <location>
        <begin position="893"/>
        <end position="903"/>
    </location>
</feature>
<feature type="region of interest" description="Disordered" evidence="1">
    <location>
        <begin position="539"/>
        <end position="559"/>
    </location>
</feature>
<sequence>MAATELPPTAQSRMSSTTVHSFLLERYLEDSMRLYGTRKHTHNPHPVTLGEPSNSAFCEPKKGLVCSKPNFDEGGQTGNGVVLHPLPRVSEIQSECLQSVAHSASSPSYWAGYPQSYPHGGKVHDRGHLPLSEGGSECHLSFPNLSDDGLSSKKGELVGHDVLLTAVTPLSLLRLEFTSDDRSLLGGGFLVDSSSVPSAGLISSGMMRTLSSRKSTESGVSDAKLACQPLNLPELGDRGRVSTSSQRDYAGERVLLDSRRQSDSARLSDPDAANYPHSQRSDKSRRRNGLFPAEKASHAGGLRRFSYCDVPICGSFGTGTDYGINLSEPSAGIHLRTDPLEQATPSGLTSRMMTSAPSVASSVGYVNGADFLDRYSWRFEADAAAPAPCGRILDTVAGTKYDPETEAGSSKGYCKNGTQMGMGVGVQDGNHSGRDCEEDEMCPREYKAVAGRRSQQSLLKRDGHFRPSSEPQRHTQTQLQSLVMPMMVPSSPVERQPSTTTGTHQLGSDSRDRRHTGARGFRADMQAALTASKVCEDVSRGQAPECNESDKSAMELASGSVDSVLVQHSRGTQSSSHDGYESNASTRRQATVMSMVDDSLSRLPHGVLGARAIFAMGHKDVAGGLSHGKLSDERTGSEDGGQFRGYSEGHQDSTDFVFHAISGGDLSGPCVPGKVWGGPNGLVSNSIHNKGKTGRFTAVDPGMRNLHQQMRNGKCSDSASSDGNFSVQSLPHLVARDLTTDGSTLRGSTLSQGRGRASSAFSSRPNDESVGLSMYGGGKETSRSRQGADVQLEGRFRSGLKLLPCGNERYISYKEDSDSSFGLKRLQGDRAYESNHDESSSQGRGDLKEGKEKGWSMLSGRQSEGEKNVVDQPEAREGSLSRSESEQAWGVSGPTSAVPSSMSLFPHVKGSNGICHSRSVPTRSNNGQAHPEETAGWLAGDAELGSDRISTPPHSASSQLLVRSSPSPLGNHRWSGSQSSIQIAKLKATGMNSEEVHEELGKLSHLGADLAGRQTYLLSGSPSRATLGVLKINCSPVFAKIPRPAIEVVRRHSWRTAESSLLRTQNSFRSSQAHLSEIQCCTGSLAASSDHASQSAVSRFSGEHDIVKTCGIARQQSNLSAAECTPSDGTPSDGGGSSFDGRLSAPMAATSNSAKLPQWFKQVDGLVSQNPQCVDSWRNMRLRASMEAAKSGWQMSGCRDSAGRPGCHNEDNHCSSSSSSKGGRFCPHCERHQLAAAVFSQGPSVQHSHLEREDSVKLTTSEAHTLSWSPLRHGYHHDHQCDHRAYSQQSENRNSSEFRELSKWNSNTMGSYSTDTALDRAWDNMDEANGSGNGEQEHYVADGECWLPQVRPRPWRREEEECGYSFLRCGCIRRRGHFRKLQRQAKSFCSRRIVRCKRFAARIVRPLLCWQGLQSASTQRPADGRACPPGDAQAWGREPHWLDGTPWLEHRRPQLAKAGVAKCHVANVRCREASASFGSNTGEQPTRVAATWTGGFATTATRLTWSTRSTMPMDSTAALLQGAAQWLSLLQTSHDLLRQKVDEMRMVADGGDALPYLTHQSILQSLLHIIMKLEEGPASYLAWFIDQGQAAILMRHCYAVLEEGQALCALSTERWYAQLDVEDEDDSPSSPSTPM</sequence>
<proteinExistence type="predicted"/>
<gene>
    <name evidence="2" type="ORF">CBR_g2841</name>
</gene>
<feature type="region of interest" description="Disordered" evidence="1">
    <location>
        <begin position="449"/>
        <end position="515"/>
    </location>
</feature>
<feature type="compositionally biased region" description="Low complexity" evidence="1">
    <location>
        <begin position="751"/>
        <end position="764"/>
    </location>
</feature>
<feature type="region of interest" description="Disordered" evidence="1">
    <location>
        <begin position="831"/>
        <end position="904"/>
    </location>
</feature>
<feature type="compositionally biased region" description="Basic and acidic residues" evidence="1">
    <location>
        <begin position="863"/>
        <end position="885"/>
    </location>
</feature>
<feature type="region of interest" description="Disordered" evidence="1">
    <location>
        <begin position="738"/>
        <end position="790"/>
    </location>
</feature>
<evidence type="ECO:0000313" key="3">
    <source>
        <dbReference type="Proteomes" id="UP000265515"/>
    </source>
</evidence>
<feature type="region of interest" description="Disordered" evidence="1">
    <location>
        <begin position="943"/>
        <end position="976"/>
    </location>
</feature>
<keyword evidence="3" id="KW-1185">Reference proteome</keyword>
<feature type="compositionally biased region" description="Polar residues" evidence="1">
    <location>
        <begin position="496"/>
        <end position="508"/>
    </location>
</feature>
<feature type="compositionally biased region" description="Polar residues" evidence="1">
    <location>
        <begin position="740"/>
        <end position="750"/>
    </location>
</feature>
<dbReference type="Proteomes" id="UP000265515">
    <property type="component" value="Unassembled WGS sequence"/>
</dbReference>
<evidence type="ECO:0000256" key="1">
    <source>
        <dbReference type="SAM" id="MobiDB-lite"/>
    </source>
</evidence>
<feature type="compositionally biased region" description="Polar residues" evidence="1">
    <location>
        <begin position="948"/>
        <end position="976"/>
    </location>
</feature>
<evidence type="ECO:0000313" key="2">
    <source>
        <dbReference type="EMBL" id="GBG68295.1"/>
    </source>
</evidence>
<name>A0A388KE14_CHABU</name>
<organism evidence="2 3">
    <name type="scientific">Chara braunii</name>
    <name type="common">Braun's stonewort</name>
    <dbReference type="NCBI Taxonomy" id="69332"/>
    <lineage>
        <taxon>Eukaryota</taxon>
        <taxon>Viridiplantae</taxon>
        <taxon>Streptophyta</taxon>
        <taxon>Charophyceae</taxon>
        <taxon>Charales</taxon>
        <taxon>Characeae</taxon>
        <taxon>Chara</taxon>
    </lineage>
</organism>
<feature type="compositionally biased region" description="Basic and acidic residues" evidence="1">
    <location>
        <begin position="459"/>
        <end position="473"/>
    </location>
</feature>
<comment type="caution">
    <text evidence="2">The sequence shown here is derived from an EMBL/GenBank/DDBJ whole genome shotgun (WGS) entry which is preliminary data.</text>
</comment>
<feature type="region of interest" description="Disordered" evidence="1">
    <location>
        <begin position="1199"/>
        <end position="1218"/>
    </location>
</feature>
<feature type="compositionally biased region" description="Basic and acidic residues" evidence="1">
    <location>
        <begin position="831"/>
        <end position="854"/>
    </location>
</feature>
<feature type="region of interest" description="Disordered" evidence="1">
    <location>
        <begin position="1121"/>
        <end position="1145"/>
    </location>
</feature>
<dbReference type="EMBL" id="BFEA01000098">
    <property type="protein sequence ID" value="GBG68295.1"/>
    <property type="molecule type" value="Genomic_DNA"/>
</dbReference>
<reference evidence="2 3" key="1">
    <citation type="journal article" date="2018" name="Cell">
        <title>The Chara Genome: Secondary Complexity and Implications for Plant Terrestrialization.</title>
        <authorList>
            <person name="Nishiyama T."/>
            <person name="Sakayama H."/>
            <person name="Vries J.D."/>
            <person name="Buschmann H."/>
            <person name="Saint-Marcoux D."/>
            <person name="Ullrich K.K."/>
            <person name="Haas F.B."/>
            <person name="Vanderstraeten L."/>
            <person name="Becker D."/>
            <person name="Lang D."/>
            <person name="Vosolsobe S."/>
            <person name="Rombauts S."/>
            <person name="Wilhelmsson P.K.I."/>
            <person name="Janitza P."/>
            <person name="Kern R."/>
            <person name="Heyl A."/>
            <person name="Rumpler F."/>
            <person name="Villalobos L.I.A.C."/>
            <person name="Clay J.M."/>
            <person name="Skokan R."/>
            <person name="Toyoda A."/>
            <person name="Suzuki Y."/>
            <person name="Kagoshima H."/>
            <person name="Schijlen E."/>
            <person name="Tajeshwar N."/>
            <person name="Catarino B."/>
            <person name="Hetherington A.J."/>
            <person name="Saltykova A."/>
            <person name="Bonnot C."/>
            <person name="Breuninger H."/>
            <person name="Symeonidi A."/>
            <person name="Radhakrishnan G.V."/>
            <person name="Van Nieuwerburgh F."/>
            <person name="Deforce D."/>
            <person name="Chang C."/>
            <person name="Karol K.G."/>
            <person name="Hedrich R."/>
            <person name="Ulvskov P."/>
            <person name="Glockner G."/>
            <person name="Delwiche C.F."/>
            <person name="Petrasek J."/>
            <person name="Van de Peer Y."/>
            <person name="Friml J."/>
            <person name="Beilby M."/>
            <person name="Dolan L."/>
            <person name="Kohara Y."/>
            <person name="Sugano S."/>
            <person name="Fujiyama A."/>
            <person name="Delaux P.-M."/>
            <person name="Quint M."/>
            <person name="TheiBen G."/>
            <person name="Hagemann M."/>
            <person name="Harholt J."/>
            <person name="Dunand C."/>
            <person name="Zachgo S."/>
            <person name="Langdale J."/>
            <person name="Maumus F."/>
            <person name="Straeten D.V.D."/>
            <person name="Gould S.B."/>
            <person name="Rensing S.A."/>
        </authorList>
    </citation>
    <scope>NUCLEOTIDE SEQUENCE [LARGE SCALE GENOMIC DNA]</scope>
    <source>
        <strain evidence="2 3">S276</strain>
    </source>
</reference>
<feature type="compositionally biased region" description="Basic and acidic residues" evidence="1">
    <location>
        <begin position="249"/>
        <end position="269"/>
    </location>
</feature>